<dbReference type="Gene3D" id="3.30.2410.10">
    <property type="entry name" value="Hect, E3 ligase catalytic domain"/>
    <property type="match status" value="1"/>
</dbReference>
<keyword evidence="7" id="KW-0175">Coiled coil</keyword>
<feature type="compositionally biased region" description="Polar residues" evidence="8">
    <location>
        <begin position="32"/>
        <end position="45"/>
    </location>
</feature>
<feature type="compositionally biased region" description="Low complexity" evidence="8">
    <location>
        <begin position="685"/>
        <end position="702"/>
    </location>
</feature>
<reference evidence="10 11" key="1">
    <citation type="submission" date="2019-03" db="EMBL/GenBank/DDBJ databases">
        <title>Single cell metagenomics reveals metabolic interactions within the superorganism composed of flagellate Streblomastix strix and complex community of Bacteroidetes bacteria on its surface.</title>
        <authorList>
            <person name="Treitli S.C."/>
            <person name="Kolisko M."/>
            <person name="Husnik F."/>
            <person name="Keeling P."/>
            <person name="Hampl V."/>
        </authorList>
    </citation>
    <scope>NUCLEOTIDE SEQUENCE [LARGE SCALE GENOMIC DNA]</scope>
    <source>
        <strain evidence="10">ST1C</strain>
    </source>
</reference>
<comment type="caution">
    <text evidence="6">Lacks conserved residue(s) required for the propagation of feature annotation.</text>
</comment>
<dbReference type="InterPro" id="IPR035983">
    <property type="entry name" value="Hect_E3_ubiquitin_ligase"/>
</dbReference>
<dbReference type="Proteomes" id="UP000324800">
    <property type="component" value="Unassembled WGS sequence"/>
</dbReference>
<name>A0A5J4VD02_9EUKA</name>
<feature type="region of interest" description="Disordered" evidence="8">
    <location>
        <begin position="1"/>
        <end position="53"/>
    </location>
</feature>
<feature type="compositionally biased region" description="Low complexity" evidence="8">
    <location>
        <begin position="15"/>
        <end position="31"/>
    </location>
</feature>
<evidence type="ECO:0000256" key="1">
    <source>
        <dbReference type="ARBA" id="ARBA00000885"/>
    </source>
</evidence>
<feature type="region of interest" description="Disordered" evidence="8">
    <location>
        <begin position="1034"/>
        <end position="1060"/>
    </location>
</feature>
<evidence type="ECO:0000256" key="8">
    <source>
        <dbReference type="SAM" id="MobiDB-lite"/>
    </source>
</evidence>
<accession>A0A5J4VD02</accession>
<dbReference type="Gene3D" id="3.30.2160.10">
    <property type="entry name" value="Hect, E3 ligase catalytic domain"/>
    <property type="match status" value="1"/>
</dbReference>
<organism evidence="10 11">
    <name type="scientific">Streblomastix strix</name>
    <dbReference type="NCBI Taxonomy" id="222440"/>
    <lineage>
        <taxon>Eukaryota</taxon>
        <taxon>Metamonada</taxon>
        <taxon>Preaxostyla</taxon>
        <taxon>Oxymonadida</taxon>
        <taxon>Streblomastigidae</taxon>
        <taxon>Streblomastix</taxon>
    </lineage>
</organism>
<dbReference type="PANTHER" id="PTHR11254:SF440">
    <property type="entry name" value="E3 UBIQUITIN-PROTEIN LIGASE NEDD-4"/>
    <property type="match status" value="1"/>
</dbReference>
<evidence type="ECO:0000313" key="11">
    <source>
        <dbReference type="Proteomes" id="UP000324800"/>
    </source>
</evidence>
<evidence type="ECO:0000313" key="10">
    <source>
        <dbReference type="EMBL" id="KAA6380359.1"/>
    </source>
</evidence>
<comment type="pathway">
    <text evidence="2">Protein modification; protein ubiquitination.</text>
</comment>
<dbReference type="EC" id="2.3.2.26" evidence="3"/>
<dbReference type="Pfam" id="PF00632">
    <property type="entry name" value="HECT"/>
    <property type="match status" value="2"/>
</dbReference>
<dbReference type="Gene3D" id="3.90.1750.10">
    <property type="entry name" value="Hect, E3 ligase catalytic domains"/>
    <property type="match status" value="1"/>
</dbReference>
<feature type="domain" description="HECT" evidence="9">
    <location>
        <begin position="1148"/>
        <end position="1186"/>
    </location>
</feature>
<feature type="compositionally biased region" description="Low complexity" evidence="8">
    <location>
        <begin position="345"/>
        <end position="355"/>
    </location>
</feature>
<feature type="region of interest" description="Disordered" evidence="8">
    <location>
        <begin position="239"/>
        <end position="295"/>
    </location>
</feature>
<dbReference type="InterPro" id="IPR050409">
    <property type="entry name" value="E3_ubiq-protein_ligase"/>
</dbReference>
<dbReference type="GO" id="GO:0061630">
    <property type="term" value="F:ubiquitin protein ligase activity"/>
    <property type="evidence" value="ECO:0007669"/>
    <property type="project" value="UniProtKB-EC"/>
</dbReference>
<sequence length="1186" mass="136846">MTEQSGAQGPDHVDQQNQQNTTGTSTGTQQNALTQQSDVTRQQGVQGPDHVDQQNQQNIQETNTGIQQNTLTQLSDLHLQSLSPHQLSSNIYPYMIYSPELYGNNQSDDLLQQHSSQGQLSSSDLSQYIDSLDIQQSNQNQRSNILHPPSSNNHEQISQGSQDSLTHRLNQPHDHHPDDSGSDSPPQPPPDPDSDPNTSVIHQIHAPQNDLNDLAVYDQGLIQGDGTERFHEGYNALSINSRSQSPPQPLQQLPQFGGFDEQRPAHTTPPPSSSTSTRNVSPPHQPTSQQDPLDNEYRINLSSQEIISKECKSCEKQITNQIFDLHEYFCRIKKSQDLGQNRTQSSSSEPVSSSEIKSREYSQELNLKLDAYDPAKHHLQKFYQRSDDMLSDLTINDLIRELKFSDQYNIPASERQELLEWRIKEYKNFIQEPTPNEKNAFREGNNASKQFIRTVELIRSAEQNNNSKIDRPYLSVVPINWNDLGKATITVDRYNMLKTTELELWRLRKEKTLKQKSFVRFEQERGIDAGGLTSEWCTEYFKEATNPEKGIFRPRGKEMRLTVWGEDRVQGQYRRSPLSQLQNSGIPPVVTKDELQDEELQDLLPWWAAGVMIGKVLLLQRVSVSCRLDYSIWRQLLGQFPCLEDFGEEQKEFASSMRLMMQDPKYCKILDLTFTMAVEEEQDDNNNNSSSTSSSSSSSSSTISDPPPQKTITVPLMPDGENIGVDSQNFELYIKLYVMKKIFESEKAQKQRAALFQGFREALPFEYLFSDHSIVLSDPRENTQNQVQKYGEKTTPTQLTPKELDNIVCGALEINIDEWERFTHYTGIRGYQCNQQRVWFWNIIRRMSEKQKRDVLQFGTGERSVPIGGFARLKKNADGHPFVINWQEFNYRIENPDLLISEYDGKRESFQKQKDRIDAYIDILNTEANLHEKSIRDLNEEQINTSEQCQKIELSQQHLNMTRKDIEECQQEKVQYKVDSNQVFLLRYNQFIEQMTRLSKSLARVSSETANEMQRRADEAELEAYANERITSKAETNAASSQSSAEQSQPNKNIQRLQSRKARERLQQTLEVTRNIRGIAREDEKKSHLALMNIEQYDENERQTRLQELTGLEEKLKEEKRLNYQFAQEIIKVQYCRIENEFFKLPKPRGSSCYNVIDIPLYPSEQIMEICIIFTLNNTDNGFDFD</sequence>
<evidence type="ECO:0000256" key="7">
    <source>
        <dbReference type="SAM" id="Coils"/>
    </source>
</evidence>
<evidence type="ECO:0000256" key="4">
    <source>
        <dbReference type="ARBA" id="ARBA00022679"/>
    </source>
</evidence>
<dbReference type="EMBL" id="SNRW01007949">
    <property type="protein sequence ID" value="KAA6380359.1"/>
    <property type="molecule type" value="Genomic_DNA"/>
</dbReference>
<keyword evidence="4" id="KW-0808">Transferase</keyword>
<dbReference type="OrthoDB" id="8068875at2759"/>
<comment type="catalytic activity">
    <reaction evidence="1">
        <text>S-ubiquitinyl-[E2 ubiquitin-conjugating enzyme]-L-cysteine + [acceptor protein]-L-lysine = [E2 ubiquitin-conjugating enzyme]-L-cysteine + N(6)-ubiquitinyl-[acceptor protein]-L-lysine.</text>
        <dbReference type="EC" id="2.3.2.26"/>
    </reaction>
</comment>
<gene>
    <name evidence="10" type="ORF">EZS28_024115</name>
</gene>
<evidence type="ECO:0000256" key="3">
    <source>
        <dbReference type="ARBA" id="ARBA00012485"/>
    </source>
</evidence>
<evidence type="ECO:0000259" key="9">
    <source>
        <dbReference type="PROSITE" id="PS50237"/>
    </source>
</evidence>
<feature type="compositionally biased region" description="Low complexity" evidence="8">
    <location>
        <begin position="273"/>
        <end position="282"/>
    </location>
</feature>
<protein>
    <recommendedName>
        <fullName evidence="3">HECT-type E3 ubiquitin transferase</fullName>
        <ecNumber evidence="3">2.3.2.26</ecNumber>
    </recommendedName>
</protein>
<evidence type="ECO:0000256" key="5">
    <source>
        <dbReference type="ARBA" id="ARBA00022786"/>
    </source>
</evidence>
<feature type="coiled-coil region" evidence="7">
    <location>
        <begin position="921"/>
        <end position="979"/>
    </location>
</feature>
<comment type="caution">
    <text evidence="10">The sequence shown here is derived from an EMBL/GenBank/DDBJ whole genome shotgun (WGS) entry which is preliminary data.</text>
</comment>
<feature type="region of interest" description="Disordered" evidence="8">
    <location>
        <begin position="682"/>
        <end position="718"/>
    </location>
</feature>
<dbReference type="GO" id="GO:0016567">
    <property type="term" value="P:protein ubiquitination"/>
    <property type="evidence" value="ECO:0007669"/>
    <property type="project" value="TreeGrafter"/>
</dbReference>
<dbReference type="GO" id="GO:0006511">
    <property type="term" value="P:ubiquitin-dependent protein catabolic process"/>
    <property type="evidence" value="ECO:0007669"/>
    <property type="project" value="TreeGrafter"/>
</dbReference>
<evidence type="ECO:0000256" key="2">
    <source>
        <dbReference type="ARBA" id="ARBA00004906"/>
    </source>
</evidence>
<dbReference type="InterPro" id="IPR000569">
    <property type="entry name" value="HECT_dom"/>
</dbReference>
<feature type="compositionally biased region" description="Low complexity" evidence="8">
    <location>
        <begin position="1038"/>
        <end position="1049"/>
    </location>
</feature>
<dbReference type="GO" id="GO:0005737">
    <property type="term" value="C:cytoplasm"/>
    <property type="evidence" value="ECO:0007669"/>
    <property type="project" value="TreeGrafter"/>
</dbReference>
<feature type="region of interest" description="Disordered" evidence="8">
    <location>
        <begin position="142"/>
        <end position="200"/>
    </location>
</feature>
<feature type="region of interest" description="Disordered" evidence="8">
    <location>
        <begin position="337"/>
        <end position="359"/>
    </location>
</feature>
<dbReference type="SMART" id="SM00119">
    <property type="entry name" value="HECTc"/>
    <property type="match status" value="1"/>
</dbReference>
<feature type="compositionally biased region" description="Polar residues" evidence="8">
    <location>
        <begin position="149"/>
        <end position="169"/>
    </location>
</feature>
<keyword evidence="5 6" id="KW-0833">Ubl conjugation pathway</keyword>
<dbReference type="PROSITE" id="PS50237">
    <property type="entry name" value="HECT"/>
    <property type="match status" value="2"/>
</dbReference>
<dbReference type="PANTHER" id="PTHR11254">
    <property type="entry name" value="HECT DOMAIN UBIQUITIN-PROTEIN LIGASE"/>
    <property type="match status" value="1"/>
</dbReference>
<feature type="domain" description="HECT" evidence="9">
    <location>
        <begin position="509"/>
        <end position="879"/>
    </location>
</feature>
<dbReference type="AlphaFoldDB" id="A0A5J4VD02"/>
<keyword evidence="10" id="KW-0436">Ligase</keyword>
<evidence type="ECO:0000256" key="6">
    <source>
        <dbReference type="PROSITE-ProRule" id="PRU00104"/>
    </source>
</evidence>
<proteinExistence type="predicted"/>
<dbReference type="SUPFAM" id="SSF56204">
    <property type="entry name" value="Hect, E3 ligase catalytic domain"/>
    <property type="match status" value="1"/>
</dbReference>
<dbReference type="GO" id="GO:0016874">
    <property type="term" value="F:ligase activity"/>
    <property type="evidence" value="ECO:0007669"/>
    <property type="project" value="UniProtKB-KW"/>
</dbReference>
<feature type="active site" description="Glycyl thioester intermediate" evidence="6">
    <location>
        <position position="1153"/>
    </location>
</feature>